<comment type="function">
    <text evidence="15">Part of the Sec protein translocase complex. Interacts with the SecYEG preprotein conducting channel. Has a central role in coupling the hydrolysis of ATP to the transfer of proteins into and across the cell membrane, serving as an ATP-driven molecular motor driving the stepwise translocation of polypeptide chains across the membrane.</text>
</comment>
<dbReference type="InterPro" id="IPR001650">
    <property type="entry name" value="Helicase_C-like"/>
</dbReference>
<dbReference type="NCBIfam" id="TIGR00963">
    <property type="entry name" value="secA"/>
    <property type="match status" value="1"/>
</dbReference>
<dbReference type="SMART" id="SM00957">
    <property type="entry name" value="SecA_DEAD"/>
    <property type="match status" value="1"/>
</dbReference>
<dbReference type="HAMAP" id="MF_01382">
    <property type="entry name" value="SecA"/>
    <property type="match status" value="1"/>
</dbReference>
<feature type="binding site" evidence="15">
    <location>
        <position position="493"/>
    </location>
    <ligand>
        <name>ATP</name>
        <dbReference type="ChEBI" id="CHEBI:30616"/>
    </ligand>
</feature>
<feature type="domain" description="SecA family profile" evidence="19">
    <location>
        <begin position="1"/>
        <end position="571"/>
    </location>
</feature>
<evidence type="ECO:0000256" key="10">
    <source>
        <dbReference type="ARBA" id="ARBA00022927"/>
    </source>
</evidence>
<dbReference type="GO" id="GO:0031522">
    <property type="term" value="C:cell envelope Sec protein transport complex"/>
    <property type="evidence" value="ECO:0007669"/>
    <property type="project" value="TreeGrafter"/>
</dbReference>
<keyword evidence="7 15" id="KW-0547">Nucleotide-binding</keyword>
<evidence type="ECO:0000256" key="14">
    <source>
        <dbReference type="ARBA" id="ARBA00034006"/>
    </source>
</evidence>
<dbReference type="EC" id="7.4.2.8" evidence="15"/>
<feature type="domain" description="Helicase C-terminal" evidence="18">
    <location>
        <begin position="411"/>
        <end position="577"/>
    </location>
</feature>
<dbReference type="SUPFAM" id="SSF81886">
    <property type="entry name" value="Helical scaffold and wing domains of SecA"/>
    <property type="match status" value="1"/>
</dbReference>
<dbReference type="PROSITE" id="PS51194">
    <property type="entry name" value="HELICASE_CTER"/>
    <property type="match status" value="1"/>
</dbReference>
<dbReference type="AlphaFoldDB" id="A0A6I1TW65"/>
<dbReference type="Gene3D" id="3.40.50.300">
    <property type="entry name" value="P-loop containing nucleotide triphosphate hydrolases"/>
    <property type="match status" value="3"/>
</dbReference>
<reference evidence="20 21" key="1">
    <citation type="submission" date="2019-10" db="EMBL/GenBank/DDBJ databases">
        <title>Streptococcus mitis of the oral and urogenital tracts.</title>
        <authorList>
            <person name="Price T."/>
            <person name="Mores C.R."/>
            <person name="Putonti C."/>
            <person name="Wolfe A.J."/>
        </authorList>
    </citation>
    <scope>NUCLEOTIDE SEQUENCE [LARGE SCALE GENOMIC DNA]</scope>
    <source>
        <strain evidence="20 21">SM10</strain>
    </source>
</reference>
<protein>
    <recommendedName>
        <fullName evidence="15 16">Protein translocase subunit SecA</fullName>
        <ecNumber evidence="15">7.4.2.8</ecNumber>
    </recommendedName>
</protein>
<keyword evidence="10 15" id="KW-0653">Protein transport</keyword>
<comment type="cofactor">
    <cofactor evidence="1">
        <name>Zn(2+)</name>
        <dbReference type="ChEBI" id="CHEBI:29105"/>
    </cofactor>
</comment>
<dbReference type="CDD" id="cd17928">
    <property type="entry name" value="DEXDc_SecA"/>
    <property type="match status" value="1"/>
</dbReference>
<dbReference type="GO" id="GO:0008564">
    <property type="term" value="F:protein-exporting ATPase activity"/>
    <property type="evidence" value="ECO:0007669"/>
    <property type="project" value="UniProtKB-EC"/>
</dbReference>
<name>A0A6I1TW65_STRMT</name>
<keyword evidence="12 15" id="KW-0811">Translocation</keyword>
<dbReference type="GO" id="GO:0046872">
    <property type="term" value="F:metal ion binding"/>
    <property type="evidence" value="ECO:0007669"/>
    <property type="project" value="UniProtKB-KW"/>
</dbReference>
<evidence type="ECO:0000256" key="7">
    <source>
        <dbReference type="ARBA" id="ARBA00022741"/>
    </source>
</evidence>
<evidence type="ECO:0000256" key="16">
    <source>
        <dbReference type="RuleBase" id="RU003874"/>
    </source>
</evidence>
<dbReference type="NCBIfam" id="NF006630">
    <property type="entry name" value="PRK09200.1"/>
    <property type="match status" value="1"/>
</dbReference>
<dbReference type="GO" id="GO:0006605">
    <property type="term" value="P:protein targeting"/>
    <property type="evidence" value="ECO:0007669"/>
    <property type="project" value="UniProtKB-UniRule"/>
</dbReference>
<dbReference type="GO" id="GO:0005829">
    <property type="term" value="C:cytosol"/>
    <property type="evidence" value="ECO:0007669"/>
    <property type="project" value="TreeGrafter"/>
</dbReference>
<dbReference type="FunFam" id="3.40.50.300:FF:000429">
    <property type="entry name" value="Preprotein translocase subunit SecA"/>
    <property type="match status" value="1"/>
</dbReference>
<comment type="caution">
    <text evidence="20">The sequence shown here is derived from an EMBL/GenBank/DDBJ whole genome shotgun (WGS) entry which is preliminary data.</text>
</comment>
<dbReference type="SMART" id="SM00958">
    <property type="entry name" value="SecA_PP_bind"/>
    <property type="match status" value="1"/>
</dbReference>
<evidence type="ECO:0000256" key="12">
    <source>
        <dbReference type="ARBA" id="ARBA00023010"/>
    </source>
</evidence>
<proteinExistence type="inferred from homology"/>
<dbReference type="Pfam" id="PF02810">
    <property type="entry name" value="SEC-C"/>
    <property type="match status" value="1"/>
</dbReference>
<accession>A0A6I1TW65</accession>
<dbReference type="InterPro" id="IPR011115">
    <property type="entry name" value="SecA_DEAD"/>
</dbReference>
<evidence type="ECO:0000256" key="4">
    <source>
        <dbReference type="ARBA" id="ARBA00022475"/>
    </source>
</evidence>
<comment type="subunit">
    <text evidence="15">Monomer and homodimer. Part of the essential Sec protein translocation apparatus which comprises SecA, SecYEG and auxiliary proteins SecDF. Other proteins may also be involved.</text>
</comment>
<keyword evidence="6" id="KW-0479">Metal-binding</keyword>
<dbReference type="FunFam" id="3.90.1440.10:FF:000001">
    <property type="entry name" value="Preprotein translocase subunit SecA"/>
    <property type="match status" value="1"/>
</dbReference>
<organism evidence="20 21">
    <name type="scientific">Streptococcus mitis</name>
    <dbReference type="NCBI Taxonomy" id="28037"/>
    <lineage>
        <taxon>Bacteria</taxon>
        <taxon>Bacillati</taxon>
        <taxon>Bacillota</taxon>
        <taxon>Bacilli</taxon>
        <taxon>Lactobacillales</taxon>
        <taxon>Streptococcaceae</taxon>
        <taxon>Streptococcus</taxon>
        <taxon>Streptococcus mitis group</taxon>
    </lineage>
</organism>
<comment type="similarity">
    <text evidence="2 15 16">Belongs to the SecA family.</text>
</comment>
<dbReference type="PANTHER" id="PTHR30612">
    <property type="entry name" value="SECA INNER MEMBRANE COMPONENT OF SEC PROTEIN SECRETION SYSTEM"/>
    <property type="match status" value="1"/>
</dbReference>
<comment type="subcellular location">
    <subcellularLocation>
        <location evidence="15">Cell membrane</location>
        <topology evidence="15">Peripheral membrane protein</topology>
        <orientation evidence="15">Cytoplasmic side</orientation>
    </subcellularLocation>
    <subcellularLocation>
        <location evidence="15">Cytoplasm</location>
    </subcellularLocation>
    <text evidence="15">Distribution is 50-50.</text>
</comment>
<evidence type="ECO:0000259" key="17">
    <source>
        <dbReference type="PROSITE" id="PS51192"/>
    </source>
</evidence>
<dbReference type="GO" id="GO:0017038">
    <property type="term" value="P:protein import"/>
    <property type="evidence" value="ECO:0007669"/>
    <property type="project" value="InterPro"/>
</dbReference>
<keyword evidence="9 15" id="KW-0067">ATP-binding</keyword>
<keyword evidence="3 15" id="KW-0813">Transport</keyword>
<keyword evidence="11 15" id="KW-1278">Translocase</keyword>
<dbReference type="InterPro" id="IPR014001">
    <property type="entry name" value="Helicase_ATP-bd"/>
</dbReference>
<evidence type="ECO:0000313" key="21">
    <source>
        <dbReference type="Proteomes" id="UP000438885"/>
    </source>
</evidence>
<dbReference type="PRINTS" id="PR00906">
    <property type="entry name" value="SECA"/>
</dbReference>
<dbReference type="PROSITE" id="PS01312">
    <property type="entry name" value="SECA"/>
    <property type="match status" value="1"/>
</dbReference>
<evidence type="ECO:0000256" key="3">
    <source>
        <dbReference type="ARBA" id="ARBA00022448"/>
    </source>
</evidence>
<evidence type="ECO:0000256" key="5">
    <source>
        <dbReference type="ARBA" id="ARBA00022490"/>
    </source>
</evidence>
<dbReference type="Pfam" id="PF07516">
    <property type="entry name" value="SecA_SW"/>
    <property type="match status" value="1"/>
</dbReference>
<dbReference type="Pfam" id="PF07517">
    <property type="entry name" value="SecA_DEAD"/>
    <property type="match status" value="1"/>
</dbReference>
<evidence type="ECO:0000313" key="20">
    <source>
        <dbReference type="EMBL" id="MQQ29578.1"/>
    </source>
</evidence>
<dbReference type="CDD" id="cd18803">
    <property type="entry name" value="SF2_C_secA"/>
    <property type="match status" value="1"/>
</dbReference>
<dbReference type="Gene3D" id="3.90.1440.10">
    <property type="entry name" value="SecA, preprotein cross-linking domain"/>
    <property type="match status" value="1"/>
</dbReference>
<evidence type="ECO:0000256" key="11">
    <source>
        <dbReference type="ARBA" id="ARBA00022967"/>
    </source>
</evidence>
<feature type="domain" description="Helicase ATP-binding" evidence="17">
    <location>
        <begin position="87"/>
        <end position="245"/>
    </location>
</feature>
<dbReference type="FunFam" id="1.10.3060.10:FF:000002">
    <property type="entry name" value="Preprotein translocase subunit SecA"/>
    <property type="match status" value="1"/>
</dbReference>
<dbReference type="PROSITE" id="PS51192">
    <property type="entry name" value="HELICASE_ATP_BIND_1"/>
    <property type="match status" value="1"/>
</dbReference>
<dbReference type="SUPFAM" id="SSF81767">
    <property type="entry name" value="Pre-protein crosslinking domain of SecA"/>
    <property type="match status" value="1"/>
</dbReference>
<dbReference type="InterPro" id="IPR044722">
    <property type="entry name" value="SecA_SF2_C"/>
</dbReference>
<dbReference type="InterPro" id="IPR036266">
    <property type="entry name" value="SecA_Wing/Scaffold_sf"/>
</dbReference>
<keyword evidence="8" id="KW-0862">Zinc</keyword>
<evidence type="ECO:0000256" key="9">
    <source>
        <dbReference type="ARBA" id="ARBA00022840"/>
    </source>
</evidence>
<dbReference type="GO" id="GO:0005886">
    <property type="term" value="C:plasma membrane"/>
    <property type="evidence" value="ECO:0007669"/>
    <property type="project" value="UniProtKB-SubCell"/>
</dbReference>
<dbReference type="InterPro" id="IPR014018">
    <property type="entry name" value="SecA_motor_DEAD"/>
</dbReference>
<feature type="binding site" evidence="15">
    <location>
        <position position="85"/>
    </location>
    <ligand>
        <name>ATP</name>
        <dbReference type="ChEBI" id="CHEBI:30616"/>
    </ligand>
</feature>
<dbReference type="SUPFAM" id="SSF52540">
    <property type="entry name" value="P-loop containing nucleoside triphosphate hydrolases"/>
    <property type="match status" value="2"/>
</dbReference>
<keyword evidence="5 15" id="KW-0963">Cytoplasm</keyword>
<evidence type="ECO:0000259" key="19">
    <source>
        <dbReference type="PROSITE" id="PS51196"/>
    </source>
</evidence>
<evidence type="ECO:0000256" key="6">
    <source>
        <dbReference type="ARBA" id="ARBA00022723"/>
    </source>
</evidence>
<dbReference type="RefSeq" id="WP_153223591.1">
    <property type="nucleotide sequence ID" value="NZ_WIJP01000005.1"/>
</dbReference>
<dbReference type="PROSITE" id="PS51196">
    <property type="entry name" value="SECA_MOTOR_DEAD"/>
    <property type="match status" value="1"/>
</dbReference>
<sequence>MANILKTIIENDKGEIRRLEKMADKVFKYEDQMAALTDDQLKAKTVEFKERYQKGESLDSLLYEAFAVVREGAKRVLGLFPYKVQVMGGIVLHHGDVPEMRTGEGKTLTATMPVYLNALSGKGVHVVTVNEYLSERDATEMGELYSWLGLSVGINLAAKSPMEKKEAYECDITYSTNSEIGFDYLRDNMVVRAENMVQRPLNYALVDEVDSILIDEARTPLIVSGANAVETSQLYHMADHYVKSLDKDDYIIDVQSKTIGLSDSGIDKAESYFKLENLYDIENVALTHFIDNALRANYIMLLDIDYVVSEEQEILIVDQFTGRTMEGRRYSDGLHQAIEAKEGVPIQDETKTSASITYQNLFRMYKKLSGMTGTGKTEEEEFREIYNIRVIPIPTNRPVQRIDHSDLLYASIEAKFKAVVEDVKARYQKGQPVLVGTVAVETSDYISKKLVAAGVPHEVLNAKNHYKEAQIIMNAGQRGAVTIATNMAGRGTDIKLGEGVRELGGLCVIGTERHESRRIDNQLRGRSGRQGDPGESQFYLSLEDDLMKRFGSERLKGIFERLNMSEEAIESRMLTRQVEAAQKRVEGNNYDTRKQVLQYDDVMREQREIIYAQRYDVITADRDLAPEIQAMIKRTIGRVVDGHARAKQDEKLEAILNFAKYNLLPEDSITMEDLSGLSDKDIKEELFQRALKVYDSQVSKLRDEEAVKEFQKVLILRVVDNKWTDHIDALDQLRNAVGLRGYAQNNPVVEYQAEGFRMFNDMIGSIEFDVTRLMMKAQIHEQERPQAEHHISTTATRNIAAHQANMPENLDLSQIGRNELCPCGSGKKFKNCHGKRQ</sequence>
<dbReference type="InterPro" id="IPR027417">
    <property type="entry name" value="P-loop_NTPase"/>
</dbReference>
<dbReference type="InterPro" id="IPR011116">
    <property type="entry name" value="SecA_Wing/Scaffold"/>
</dbReference>
<evidence type="ECO:0000256" key="8">
    <source>
        <dbReference type="ARBA" id="ARBA00022833"/>
    </source>
</evidence>
<keyword evidence="4 15" id="KW-1003">Cell membrane</keyword>
<evidence type="ECO:0000256" key="15">
    <source>
        <dbReference type="HAMAP-Rule" id="MF_01382"/>
    </source>
</evidence>
<gene>
    <name evidence="15 20" type="primary">secA</name>
    <name evidence="20" type="ORF">GEZ84_04170</name>
</gene>
<feature type="binding site" evidence="15">
    <location>
        <begin position="103"/>
        <end position="107"/>
    </location>
    <ligand>
        <name>ATP</name>
        <dbReference type="ChEBI" id="CHEBI:30616"/>
    </ligand>
</feature>
<evidence type="ECO:0000256" key="2">
    <source>
        <dbReference type="ARBA" id="ARBA00007650"/>
    </source>
</evidence>
<dbReference type="GO" id="GO:0005524">
    <property type="term" value="F:ATP binding"/>
    <property type="evidence" value="ECO:0007669"/>
    <property type="project" value="UniProtKB-UniRule"/>
</dbReference>
<dbReference type="EMBL" id="WIJP01000005">
    <property type="protein sequence ID" value="MQQ29578.1"/>
    <property type="molecule type" value="Genomic_DNA"/>
</dbReference>
<comment type="catalytic activity">
    <reaction evidence="14 15">
        <text>ATP + H2O + cellular proteinSide 1 = ADP + phosphate + cellular proteinSide 2.</text>
        <dbReference type="EC" id="7.4.2.8"/>
    </reaction>
</comment>
<evidence type="ECO:0000256" key="13">
    <source>
        <dbReference type="ARBA" id="ARBA00023136"/>
    </source>
</evidence>
<dbReference type="GO" id="GO:0065002">
    <property type="term" value="P:intracellular protein transmembrane transport"/>
    <property type="evidence" value="ECO:0007669"/>
    <property type="project" value="UniProtKB-UniRule"/>
</dbReference>
<dbReference type="Gene3D" id="1.10.3060.10">
    <property type="entry name" value="Helical scaffold and wing domains of SecA"/>
    <property type="match status" value="1"/>
</dbReference>
<dbReference type="InterPro" id="IPR000185">
    <property type="entry name" value="SecA"/>
</dbReference>
<evidence type="ECO:0000256" key="1">
    <source>
        <dbReference type="ARBA" id="ARBA00001947"/>
    </source>
</evidence>
<dbReference type="PANTHER" id="PTHR30612:SF0">
    <property type="entry name" value="CHLOROPLAST PROTEIN-TRANSPORTING ATPASE"/>
    <property type="match status" value="1"/>
</dbReference>
<dbReference type="InterPro" id="IPR020937">
    <property type="entry name" value="SecA_CS"/>
</dbReference>
<dbReference type="GO" id="GO:0043952">
    <property type="term" value="P:protein transport by the Sec complex"/>
    <property type="evidence" value="ECO:0007669"/>
    <property type="project" value="TreeGrafter"/>
</dbReference>
<dbReference type="Pfam" id="PF01043">
    <property type="entry name" value="SecA_PP_bind"/>
    <property type="match status" value="1"/>
</dbReference>
<dbReference type="InterPro" id="IPR011130">
    <property type="entry name" value="SecA_preprotein_X-link_dom"/>
</dbReference>
<dbReference type="InterPro" id="IPR004027">
    <property type="entry name" value="SEC_C_motif"/>
</dbReference>
<dbReference type="Proteomes" id="UP000438885">
    <property type="component" value="Unassembled WGS sequence"/>
</dbReference>
<evidence type="ECO:0000259" key="18">
    <source>
        <dbReference type="PROSITE" id="PS51194"/>
    </source>
</evidence>
<dbReference type="InterPro" id="IPR036670">
    <property type="entry name" value="SecA_X-link_sf"/>
</dbReference>
<keyword evidence="13 15" id="KW-0472">Membrane</keyword>
<dbReference type="Pfam" id="PF21090">
    <property type="entry name" value="P-loop_SecA"/>
    <property type="match status" value="2"/>
</dbReference>